<proteinExistence type="predicted"/>
<reference evidence="1" key="1">
    <citation type="journal article" date="2023" name="Insect Mol. Biol.">
        <title>Genome sequencing provides insights into the evolution of gene families encoding plant cell wall-degrading enzymes in longhorned beetles.</title>
        <authorList>
            <person name="Shin N.R."/>
            <person name="Okamura Y."/>
            <person name="Kirsch R."/>
            <person name="Pauchet Y."/>
        </authorList>
    </citation>
    <scope>NUCLEOTIDE SEQUENCE</scope>
    <source>
        <strain evidence="1">AMC_N1</strain>
    </source>
</reference>
<dbReference type="Proteomes" id="UP001162162">
    <property type="component" value="Unassembled WGS sequence"/>
</dbReference>
<name>A0AAV8XHM1_9CUCU</name>
<dbReference type="AlphaFoldDB" id="A0AAV8XHM1"/>
<evidence type="ECO:0000313" key="1">
    <source>
        <dbReference type="EMBL" id="KAJ8937549.1"/>
    </source>
</evidence>
<dbReference type="EMBL" id="JAPWTK010000643">
    <property type="protein sequence ID" value="KAJ8937549.1"/>
    <property type="molecule type" value="Genomic_DNA"/>
</dbReference>
<comment type="caution">
    <text evidence="1">The sequence shown here is derived from an EMBL/GenBank/DDBJ whole genome shotgun (WGS) entry which is preliminary data.</text>
</comment>
<organism evidence="1 2">
    <name type="scientific">Aromia moschata</name>
    <dbReference type="NCBI Taxonomy" id="1265417"/>
    <lineage>
        <taxon>Eukaryota</taxon>
        <taxon>Metazoa</taxon>
        <taxon>Ecdysozoa</taxon>
        <taxon>Arthropoda</taxon>
        <taxon>Hexapoda</taxon>
        <taxon>Insecta</taxon>
        <taxon>Pterygota</taxon>
        <taxon>Neoptera</taxon>
        <taxon>Endopterygota</taxon>
        <taxon>Coleoptera</taxon>
        <taxon>Polyphaga</taxon>
        <taxon>Cucujiformia</taxon>
        <taxon>Chrysomeloidea</taxon>
        <taxon>Cerambycidae</taxon>
        <taxon>Cerambycinae</taxon>
        <taxon>Callichromatini</taxon>
        <taxon>Aromia</taxon>
    </lineage>
</organism>
<protein>
    <submittedName>
        <fullName evidence="1">Uncharacterized protein</fullName>
    </submittedName>
</protein>
<gene>
    <name evidence="1" type="ORF">NQ318_002766</name>
</gene>
<evidence type="ECO:0000313" key="2">
    <source>
        <dbReference type="Proteomes" id="UP001162162"/>
    </source>
</evidence>
<sequence length="68" mass="7974">MGYGDPKAKFLYCLTNCTPINQATVSQLVKKFQLRPFKLQIVHELNEDDFARRAEFCESMMERCNNIK</sequence>
<accession>A0AAV8XHM1</accession>
<keyword evidence="2" id="KW-1185">Reference proteome</keyword>